<accession>A0A0W8EW66</accession>
<dbReference type="EMBL" id="LNQE01001724">
    <property type="protein sequence ID" value="KUG12848.1"/>
    <property type="molecule type" value="Genomic_DNA"/>
</dbReference>
<proteinExistence type="predicted"/>
<name>A0A0W8EW66_9ZZZZ</name>
<organism evidence="1">
    <name type="scientific">hydrocarbon metagenome</name>
    <dbReference type="NCBI Taxonomy" id="938273"/>
    <lineage>
        <taxon>unclassified sequences</taxon>
        <taxon>metagenomes</taxon>
        <taxon>ecological metagenomes</taxon>
    </lineage>
</organism>
<reference evidence="1" key="1">
    <citation type="journal article" date="2015" name="Proc. Natl. Acad. Sci. U.S.A.">
        <title>Networks of energetic and metabolic interactions define dynamics in microbial communities.</title>
        <authorList>
            <person name="Embree M."/>
            <person name="Liu J.K."/>
            <person name="Al-Bassam M.M."/>
            <person name="Zengler K."/>
        </authorList>
    </citation>
    <scope>NUCLEOTIDE SEQUENCE</scope>
</reference>
<evidence type="ECO:0000313" key="1">
    <source>
        <dbReference type="EMBL" id="KUG12848.1"/>
    </source>
</evidence>
<dbReference type="AlphaFoldDB" id="A0A0W8EW66"/>
<gene>
    <name evidence="1" type="ORF">ASZ90_016421</name>
</gene>
<protein>
    <submittedName>
        <fullName evidence="1">Uncharacterized protein</fullName>
    </submittedName>
</protein>
<sequence length="152" mass="16482">MSVLPGNDTVFSSRFLLHRQGVFMGSDAFSPGRGYSCHPLLSGTGVTGILRAFLEECVLITRTGKKGVQMGARVDPSVKYVIEAGANFFASSEKYVTRAGSESRMAPWMVVTSQFGSSGFLSSTFMMTTMVSSTSTFFFPMYGREIASVCLF</sequence>
<comment type="caution">
    <text evidence="1">The sequence shown here is derived from an EMBL/GenBank/DDBJ whole genome shotgun (WGS) entry which is preliminary data.</text>
</comment>